<dbReference type="EMBL" id="FRDA01000002">
    <property type="protein sequence ID" value="SHM62777.1"/>
    <property type="molecule type" value="Genomic_DNA"/>
</dbReference>
<organism evidence="1 2">
    <name type="scientific">Pseudomonas asturiensis</name>
    <dbReference type="NCBI Taxonomy" id="1190415"/>
    <lineage>
        <taxon>Bacteria</taxon>
        <taxon>Pseudomonadati</taxon>
        <taxon>Pseudomonadota</taxon>
        <taxon>Gammaproteobacteria</taxon>
        <taxon>Pseudomonadales</taxon>
        <taxon>Pseudomonadaceae</taxon>
        <taxon>Pseudomonas</taxon>
    </lineage>
</organism>
<dbReference type="STRING" id="1190415.SAMN05216593_1028"/>
<proteinExistence type="predicted"/>
<evidence type="ECO:0000313" key="1">
    <source>
        <dbReference type="EMBL" id="SHM62777.1"/>
    </source>
</evidence>
<protein>
    <submittedName>
        <fullName evidence="1">Uncharacterized protein</fullName>
    </submittedName>
</protein>
<dbReference type="OrthoDB" id="7023446at2"/>
<reference evidence="1 2" key="1">
    <citation type="submission" date="2016-11" db="EMBL/GenBank/DDBJ databases">
        <authorList>
            <person name="Jaros S."/>
            <person name="Januszkiewicz K."/>
            <person name="Wedrychowicz H."/>
        </authorList>
    </citation>
    <scope>NUCLEOTIDE SEQUENCE [LARGE SCALE GENOMIC DNA]</scope>
    <source>
        <strain evidence="1 2">LMG 26898</strain>
    </source>
</reference>
<evidence type="ECO:0000313" key="2">
    <source>
        <dbReference type="Proteomes" id="UP000183983"/>
    </source>
</evidence>
<accession>A0A1M7KD82</accession>
<sequence length="67" mass="7137">MSTLSEIAANHARNTLALEAESARLNALCTTVAQVFEAPSFPVVEQMPVHAIAALNESQAQATHYSL</sequence>
<dbReference type="RefSeq" id="WP_141121817.1">
    <property type="nucleotide sequence ID" value="NZ_FRDA01000002.1"/>
</dbReference>
<dbReference type="AlphaFoldDB" id="A0A1M7KD82"/>
<gene>
    <name evidence="1" type="ORF">SAMN05216593_1028</name>
</gene>
<name>A0A1M7KD82_9PSED</name>
<dbReference type="Proteomes" id="UP000183983">
    <property type="component" value="Unassembled WGS sequence"/>
</dbReference>